<dbReference type="AlphaFoldDB" id="A0AA96LA50"/>
<protein>
    <submittedName>
        <fullName evidence="1">YheC/YheD family protein</fullName>
    </submittedName>
</protein>
<evidence type="ECO:0000313" key="1">
    <source>
        <dbReference type="EMBL" id="WNQ09954.1"/>
    </source>
</evidence>
<dbReference type="InterPro" id="IPR026838">
    <property type="entry name" value="YheC/D"/>
</dbReference>
<reference evidence="1 2" key="1">
    <citation type="submission" date="2022-02" db="EMBL/GenBank/DDBJ databases">
        <title>Paenibacillus sp. MBLB1776 Whole Genome Shotgun Sequencing.</title>
        <authorList>
            <person name="Hwang C.Y."/>
            <person name="Cho E.-S."/>
            <person name="Seo M.-J."/>
        </authorList>
    </citation>
    <scope>NUCLEOTIDE SEQUENCE [LARGE SCALE GENOMIC DNA]</scope>
    <source>
        <strain evidence="1 2">MBLB1776</strain>
    </source>
</reference>
<keyword evidence="2" id="KW-1185">Reference proteome</keyword>
<organism evidence="1 2">
    <name type="scientific">Paenibacillus aurantius</name>
    <dbReference type="NCBI Taxonomy" id="2918900"/>
    <lineage>
        <taxon>Bacteria</taxon>
        <taxon>Bacillati</taxon>
        <taxon>Bacillota</taxon>
        <taxon>Bacilli</taxon>
        <taxon>Bacillales</taxon>
        <taxon>Paenibacillaceae</taxon>
        <taxon>Paenibacillus</taxon>
    </lineage>
</organism>
<dbReference type="KEGG" id="paun:MJA45_20350"/>
<evidence type="ECO:0000313" key="2">
    <source>
        <dbReference type="Proteomes" id="UP001305702"/>
    </source>
</evidence>
<dbReference type="Pfam" id="PF14398">
    <property type="entry name" value="ATPgrasp_YheCD"/>
    <property type="match status" value="1"/>
</dbReference>
<dbReference type="Proteomes" id="UP001305702">
    <property type="component" value="Chromosome"/>
</dbReference>
<dbReference type="EMBL" id="CP130318">
    <property type="protein sequence ID" value="WNQ09954.1"/>
    <property type="molecule type" value="Genomic_DNA"/>
</dbReference>
<dbReference type="RefSeq" id="WP_315603728.1">
    <property type="nucleotide sequence ID" value="NZ_CP130318.1"/>
</dbReference>
<dbReference type="Gene3D" id="3.30.470.20">
    <property type="entry name" value="ATP-grasp fold, B domain"/>
    <property type="match status" value="1"/>
</dbReference>
<accession>A0AA96LA50</accession>
<sequence length="260" mass="30163">MTYQNVLPNNKLGKTRFLNGNSELKKHIPETAPETKEDLYEFLQRYKTVYVKPNHGTGGHGVMRVKRTSDEGYEYQLGEKVYAFPTYEEMYHSLYRITSKRRHLVQKGIRLLKYRGRPFDVRIMVQKNLKGEWENTGIIGRVAHPNKIVTNYHSGGTPLAMHTLLKPYLTGKQIDEYLVHLNRLGREIAEYLVKGYPFVTAVGVDVGLDSKFKPWIIEVNTRPDPYIFKKLKDKSVFRRIIRYVKAHRKASRFSEAAGGS</sequence>
<gene>
    <name evidence="1" type="ORF">MJA45_20350</name>
</gene>
<dbReference type="SUPFAM" id="SSF56059">
    <property type="entry name" value="Glutathione synthetase ATP-binding domain-like"/>
    <property type="match status" value="1"/>
</dbReference>
<proteinExistence type="predicted"/>
<name>A0AA96LA50_9BACL</name>